<dbReference type="InterPro" id="IPR011041">
    <property type="entry name" value="Quinoprot_gluc/sorb_DH_b-prop"/>
</dbReference>
<dbReference type="SUPFAM" id="SSF49785">
    <property type="entry name" value="Galactose-binding domain-like"/>
    <property type="match status" value="2"/>
</dbReference>
<feature type="domain" description="Cytochrome c" evidence="7">
    <location>
        <begin position="1572"/>
        <end position="1708"/>
    </location>
</feature>
<dbReference type="InterPro" id="IPR016024">
    <property type="entry name" value="ARM-type_fold"/>
</dbReference>
<dbReference type="NCBIfam" id="TIGR02604">
    <property type="entry name" value="Piru_Ver_Nterm"/>
    <property type="match status" value="1"/>
</dbReference>
<keyword evidence="6" id="KW-0732">Signal</keyword>
<name>A0A5C5X1X6_9PLAN</name>
<dbReference type="SUPFAM" id="SSF50952">
    <property type="entry name" value="Soluble quinoprotein glucose dehydrogenase"/>
    <property type="match status" value="1"/>
</dbReference>
<dbReference type="InterPro" id="IPR011989">
    <property type="entry name" value="ARM-like"/>
</dbReference>
<dbReference type="Gene3D" id="1.10.760.10">
    <property type="entry name" value="Cytochrome c-like domain"/>
    <property type="match status" value="1"/>
</dbReference>
<dbReference type="Proteomes" id="UP000317243">
    <property type="component" value="Unassembled WGS sequence"/>
</dbReference>
<dbReference type="PANTHER" id="PTHR33546:SF1">
    <property type="entry name" value="LARGE, MULTIFUNCTIONAL SECRETED PROTEIN"/>
    <property type="match status" value="1"/>
</dbReference>
<gene>
    <name evidence="8" type="ORF">KOR42_01930</name>
</gene>
<evidence type="ECO:0000313" key="9">
    <source>
        <dbReference type="Proteomes" id="UP000317243"/>
    </source>
</evidence>
<dbReference type="GO" id="GO:0016787">
    <property type="term" value="F:hydrolase activity"/>
    <property type="evidence" value="ECO:0007669"/>
    <property type="project" value="InterPro"/>
</dbReference>
<dbReference type="PROSITE" id="PS51007">
    <property type="entry name" value="CYTC"/>
    <property type="match status" value="1"/>
</dbReference>
<feature type="chain" id="PRO_5022688510" evidence="6">
    <location>
        <begin position="25"/>
        <end position="1712"/>
    </location>
</feature>
<dbReference type="InterPro" id="IPR010496">
    <property type="entry name" value="AL/BT2_dom"/>
</dbReference>
<feature type="region of interest" description="Disordered" evidence="5">
    <location>
        <begin position="407"/>
        <end position="426"/>
    </location>
</feature>
<dbReference type="SUPFAM" id="SSF46626">
    <property type="entry name" value="Cytochrome c"/>
    <property type="match status" value="1"/>
</dbReference>
<dbReference type="InterPro" id="IPR055557">
    <property type="entry name" value="DUF7133"/>
</dbReference>
<proteinExistence type="predicted"/>
<feature type="region of interest" description="Disordered" evidence="5">
    <location>
        <begin position="489"/>
        <end position="552"/>
    </location>
</feature>
<dbReference type="InterPro" id="IPR013427">
    <property type="entry name" value="Haem-bd_dom_put"/>
</dbReference>
<dbReference type="EMBL" id="SIHI01000001">
    <property type="protein sequence ID" value="TWT56838.1"/>
    <property type="molecule type" value="Genomic_DNA"/>
</dbReference>
<feature type="signal peptide" evidence="6">
    <location>
        <begin position="1"/>
        <end position="24"/>
    </location>
</feature>
<comment type="caution">
    <text evidence="8">The sequence shown here is derived from an EMBL/GenBank/DDBJ whole genome shotgun (WGS) entry which is preliminary data.</text>
</comment>
<dbReference type="InterPro" id="IPR036909">
    <property type="entry name" value="Cyt_c-like_dom_sf"/>
</dbReference>
<dbReference type="InterPro" id="IPR013428">
    <property type="entry name" value="Membrane-bound_put_N"/>
</dbReference>
<dbReference type="InterPro" id="IPR029062">
    <property type="entry name" value="Class_I_gatase-like"/>
</dbReference>
<dbReference type="InterPro" id="IPR013222">
    <property type="entry name" value="Glyco_hyd_98_carb-bd"/>
</dbReference>
<dbReference type="InterPro" id="IPR029010">
    <property type="entry name" value="ThuA-like"/>
</dbReference>
<evidence type="ECO:0000256" key="6">
    <source>
        <dbReference type="SAM" id="SignalP"/>
    </source>
</evidence>
<dbReference type="Gene3D" id="2.60.120.1060">
    <property type="entry name" value="NPCBM/NEW2 domain"/>
    <property type="match status" value="2"/>
</dbReference>
<organism evidence="8 9">
    <name type="scientific">Thalassoglobus neptunius</name>
    <dbReference type="NCBI Taxonomy" id="1938619"/>
    <lineage>
        <taxon>Bacteria</taxon>
        <taxon>Pseudomonadati</taxon>
        <taxon>Planctomycetota</taxon>
        <taxon>Planctomycetia</taxon>
        <taxon>Planctomycetales</taxon>
        <taxon>Planctomycetaceae</taxon>
        <taxon>Thalassoglobus</taxon>
    </lineage>
</organism>
<dbReference type="InterPro" id="IPR011042">
    <property type="entry name" value="6-blade_b-propeller_TolB-like"/>
</dbReference>
<feature type="compositionally biased region" description="Basic and acidic residues" evidence="5">
    <location>
        <begin position="410"/>
        <end position="422"/>
    </location>
</feature>
<dbReference type="InterPro" id="IPR009056">
    <property type="entry name" value="Cyt_c-like_dom"/>
</dbReference>
<dbReference type="Pfam" id="PF23500">
    <property type="entry name" value="DUF7133"/>
    <property type="match status" value="1"/>
</dbReference>
<dbReference type="Pfam" id="PF06283">
    <property type="entry name" value="ThuA"/>
    <property type="match status" value="1"/>
</dbReference>
<evidence type="ECO:0000256" key="1">
    <source>
        <dbReference type="ARBA" id="ARBA00022617"/>
    </source>
</evidence>
<evidence type="ECO:0000256" key="2">
    <source>
        <dbReference type="ARBA" id="ARBA00022723"/>
    </source>
</evidence>
<accession>A0A5C5X1X6</accession>
<evidence type="ECO:0000259" key="7">
    <source>
        <dbReference type="PROSITE" id="PS51007"/>
    </source>
</evidence>
<dbReference type="Gene3D" id="2.120.10.30">
    <property type="entry name" value="TolB, C-terminal domain"/>
    <property type="match status" value="1"/>
</dbReference>
<dbReference type="SMART" id="SM00776">
    <property type="entry name" value="NPCBM"/>
    <property type="match status" value="1"/>
</dbReference>
<evidence type="ECO:0000256" key="5">
    <source>
        <dbReference type="SAM" id="MobiDB-lite"/>
    </source>
</evidence>
<dbReference type="InterPro" id="IPR038637">
    <property type="entry name" value="NPCBM_sf"/>
</dbReference>
<keyword evidence="2 4" id="KW-0479">Metal-binding</keyword>
<dbReference type="Gene3D" id="1.25.10.10">
    <property type="entry name" value="Leucine-rich Repeat Variant"/>
    <property type="match status" value="2"/>
</dbReference>
<dbReference type="NCBIfam" id="TIGR02603">
    <property type="entry name" value="CxxCH_TIGR02603"/>
    <property type="match status" value="1"/>
</dbReference>
<keyword evidence="1 4" id="KW-0349">Heme</keyword>
<sequence precursor="true">MKHLMTLSLLMCSFAFCVTNRANSADDGFRPIFDGKTLNGWKGEDGWWKVFDGAIVGESTSDQPLNNNTFLVWDQGEVDDFELRLKFRISGTERANSGIQFRGALRDDGHVIGYQADIDRAGEWIGSLYDEATKRGPLAKRGHKSTVTEDGKVVSEQVADPAELFQKIDLEDWNEYSITAQGNRLILKINGHVTADVTDNDPNGLDRSGVLALQLHSGPPMKIEFKDIQLKRLPLQDGYKKVVFVAGTPSHGYFSHEHNAGCKLLAKKLAESNAKVVSAVYTNGWPKDPTAFDNADTVVSYCDGGGRHYLNDRLEDFDRLVEERGVGLVCLHYAVETVTGAPGEHFLDWIGGYFEIDWSVNPHWLAKFDEFPDHPISNGVEPFEMNDEWYYHMRFQPEMEGVTPILSDLPPRDSLNRPDGHHSGNPYVREAVLERKEPQHVAWAYDRKDGKGRGFGFTGGHFHKNWQDDNFRKVVLNAILWTANAEVPAEGINSPTPTQEELEANQDYPKPDRKNTKAKPRKNREPVAANQKKSSDQVSDKPAAASKVITSQTTGHAETLEANIAGASKLFLIVTDGGDNYSCDWADWAEPKLVGDGTSKKLTELKWKAATSDWGQVSVGKNAGGGQLKINGKPVADGIGTHANSIIEYELPKGHTFKKFTVRGGLDNGGTDQGGGNATSVQFFVFTDARPSKEFLAKVTSNEGAALTQSHESDLAVEQLKVHDDLAVTLFASEPMMTNPASIDVDHLGRVWVCEAVNYRAFRNADVIGDRKQGDRILVLEDTNSDGKADQYTVFFEGHDVDSAHGILILPTPDGVGLRALVSANDSVFFLIDDDGDLKADRKEVLFCRISGAQHDHGIHAFHFGPDGKLYFNFGNEGKQIRDKNGELIVDRAGNVINNSRNPYQEGMVFRCNLDGSEMETLGWNFRNNWEVCVDSFGTMWQSDNDDDGNRGVRINYVMPYGNYGYKDEMTGAGWREYRTGWNDEIPLRHWHLNDPGVVPNLLQTGQGAPTGICHYEGELLPEVFRGQPIHCDAGPNICRAYITKRSGAGYVAETVDILDGTANKWFRPSDVCVAPDGSLIVADWYDPGVGGHRMQDIERGRLFRVVPKGEGLEAKYTVSPLDVSTPAGAVAALSSPNMSRRYLGFTALMEMGEDALPELRKLWNSDKPYLRARALWAIGKLNISADQRLEYVLAGMHDADVDIQITAIRLARQILDVIPQEKYEGRVSLNDMDDALARELLITIRDIDVPHEVELWGRLATGYDGEDRWYLEALGIAAEGQWDECLDAFVDQGGDLNSAAGREIIWRSRGTRTPELLAKIIRDPESSTADVTRYFRAMDFQDAEARKPVLLELAFDEVNGLDPSQSALIRAEALNRMQGFDISSNPKYAAALRQSLDANRGTTQFVKLVDKFGVEDRFSDLLKMAQDDPVSQMAVEAIQTLYNHKQFKLISQALTSEDRETVEKTLTALETTADGRSNGPLLAILRDDSQPLFARRGAVKALGAALPGAKQLLEMAQNGEFSPQIKDVLAATLNSAQWRSIREPAAKVFPPPPGKDTTPLPSMSELVEMSGDIANGRVVFHTTGTCNKCHQVNGIGQEVGPDLSEIGKKLSRPAMFESILYPSAGISHNYENWMVLTLEGQVYSGLLVSESDTELKLKDEKGIIRTIPIVSIEAKKKQDISLMPGDLQKLMTVEELVDLVDYLQTLKEKRN</sequence>
<dbReference type="InterPro" id="IPR008979">
    <property type="entry name" value="Galactose-bd-like_sf"/>
</dbReference>
<dbReference type="GO" id="GO:0020037">
    <property type="term" value="F:heme binding"/>
    <property type="evidence" value="ECO:0007669"/>
    <property type="project" value="InterPro"/>
</dbReference>
<dbReference type="SUPFAM" id="SSF48371">
    <property type="entry name" value="ARM repeat"/>
    <property type="match status" value="1"/>
</dbReference>
<keyword evidence="3 4" id="KW-0408">Iron</keyword>
<dbReference type="SUPFAM" id="SSF52317">
    <property type="entry name" value="Class I glutamine amidotransferase-like"/>
    <property type="match status" value="1"/>
</dbReference>
<evidence type="ECO:0000256" key="3">
    <source>
        <dbReference type="ARBA" id="ARBA00023004"/>
    </source>
</evidence>
<reference evidence="8 9" key="1">
    <citation type="submission" date="2019-02" db="EMBL/GenBank/DDBJ databases">
        <title>Deep-cultivation of Planctomycetes and their phenomic and genomic characterization uncovers novel biology.</title>
        <authorList>
            <person name="Wiegand S."/>
            <person name="Jogler M."/>
            <person name="Boedeker C."/>
            <person name="Pinto D."/>
            <person name="Vollmers J."/>
            <person name="Rivas-Marin E."/>
            <person name="Kohn T."/>
            <person name="Peeters S.H."/>
            <person name="Heuer A."/>
            <person name="Rast P."/>
            <person name="Oberbeckmann S."/>
            <person name="Bunk B."/>
            <person name="Jeske O."/>
            <person name="Meyerdierks A."/>
            <person name="Storesund J.E."/>
            <person name="Kallscheuer N."/>
            <person name="Luecker S."/>
            <person name="Lage O.M."/>
            <person name="Pohl T."/>
            <person name="Merkel B.J."/>
            <person name="Hornburger P."/>
            <person name="Mueller R.-W."/>
            <person name="Bruemmer F."/>
            <person name="Labrenz M."/>
            <person name="Spormann A.M."/>
            <person name="Op Den Camp H."/>
            <person name="Overmann J."/>
            <person name="Amann R."/>
            <person name="Jetten M.S.M."/>
            <person name="Mascher T."/>
            <person name="Medema M.H."/>
            <person name="Devos D.P."/>
            <person name="Kaster A.-K."/>
            <person name="Ovreas L."/>
            <person name="Rohde M."/>
            <person name="Galperin M.Y."/>
            <person name="Jogler C."/>
        </authorList>
    </citation>
    <scope>NUCLEOTIDE SEQUENCE [LARGE SCALE GENOMIC DNA]</scope>
    <source>
        <strain evidence="8 9">KOR42</strain>
    </source>
</reference>
<keyword evidence="9" id="KW-1185">Reference proteome</keyword>
<dbReference type="PANTHER" id="PTHR33546">
    <property type="entry name" value="LARGE, MULTIFUNCTIONAL SECRETED PROTEIN-RELATED"/>
    <property type="match status" value="1"/>
</dbReference>
<dbReference type="Gene3D" id="2.60.120.560">
    <property type="entry name" value="Exo-inulinase, domain 1"/>
    <property type="match status" value="1"/>
</dbReference>
<dbReference type="Pfam" id="PF06439">
    <property type="entry name" value="3keto-disac_hyd"/>
    <property type="match status" value="1"/>
</dbReference>
<dbReference type="GO" id="GO:0046872">
    <property type="term" value="F:metal ion binding"/>
    <property type="evidence" value="ECO:0007669"/>
    <property type="project" value="UniProtKB-KW"/>
</dbReference>
<dbReference type="Gene3D" id="3.40.50.880">
    <property type="match status" value="1"/>
</dbReference>
<evidence type="ECO:0000313" key="8">
    <source>
        <dbReference type="EMBL" id="TWT56838.1"/>
    </source>
</evidence>
<dbReference type="Pfam" id="PF08305">
    <property type="entry name" value="NPCBM"/>
    <property type="match status" value="2"/>
</dbReference>
<evidence type="ECO:0000256" key="4">
    <source>
        <dbReference type="PROSITE-ProRule" id="PRU00433"/>
    </source>
</evidence>
<protein>
    <submittedName>
        <fullName evidence="8">NPCBM/NEW2 domain protein</fullName>
    </submittedName>
</protein>
<dbReference type="GO" id="GO:0009055">
    <property type="term" value="F:electron transfer activity"/>
    <property type="evidence" value="ECO:0007669"/>
    <property type="project" value="InterPro"/>
</dbReference>